<comment type="caution">
    <text evidence="2">The sequence shown here is derived from an EMBL/GenBank/DDBJ whole genome shotgun (WGS) entry which is preliminary data.</text>
</comment>
<protein>
    <recommendedName>
        <fullName evidence="4">RRM domain-containing protein</fullName>
    </recommendedName>
</protein>
<feature type="compositionally biased region" description="Polar residues" evidence="1">
    <location>
        <begin position="262"/>
        <end position="274"/>
    </location>
</feature>
<evidence type="ECO:0000256" key="1">
    <source>
        <dbReference type="SAM" id="MobiDB-lite"/>
    </source>
</evidence>
<feature type="region of interest" description="Disordered" evidence="1">
    <location>
        <begin position="241"/>
        <end position="276"/>
    </location>
</feature>
<sequence length="341" mass="39245">MADPEPERLSNPNNNDNSYIEKEKVAFFSKPRIFFDIKDSGPFIIYIESKLGDPNIGRFSHLKIAREIGILNLEGIINIKNKGINRIAVEFNNYKKANDLLNNKEINDKYKVFIPSNIISCKGIIRQIDLELSEEHLLEKIKSDIKIINVKRLNRKSSMMGKLSSSQRYPYTFHQSFSVIIVYVTDTQPKHSAMAIQNLSFIDASQLFPRVLPDRSEEPNIIASNFPSLQQKTFNSIDKDNRVLPSQRRPNKESNLDADLVPNNTSPIEKTNPSPLCALKNFPPPDSEYNNSDTLFETNLNLFIENYLFSKEGLELKNRIFNKIINHIEYMDSDDKDNNDK</sequence>
<keyword evidence="3" id="KW-1185">Reference proteome</keyword>
<reference evidence="2 3" key="1">
    <citation type="submission" date="2024-05" db="EMBL/GenBank/DDBJ databases">
        <title>Genetic variation in Jamaican populations of the coffee berry borer (Hypothenemus hampei).</title>
        <authorList>
            <person name="Errbii M."/>
            <person name="Myrie A."/>
        </authorList>
    </citation>
    <scope>NUCLEOTIDE SEQUENCE [LARGE SCALE GENOMIC DNA]</scope>
    <source>
        <strain evidence="2">JA-Hopewell-2020-01-JO</strain>
        <tissue evidence="2">Whole body</tissue>
    </source>
</reference>
<organism evidence="2 3">
    <name type="scientific">Hypothenemus hampei</name>
    <name type="common">Coffee berry borer</name>
    <dbReference type="NCBI Taxonomy" id="57062"/>
    <lineage>
        <taxon>Eukaryota</taxon>
        <taxon>Metazoa</taxon>
        <taxon>Ecdysozoa</taxon>
        <taxon>Arthropoda</taxon>
        <taxon>Hexapoda</taxon>
        <taxon>Insecta</taxon>
        <taxon>Pterygota</taxon>
        <taxon>Neoptera</taxon>
        <taxon>Endopterygota</taxon>
        <taxon>Coleoptera</taxon>
        <taxon>Polyphaga</taxon>
        <taxon>Cucujiformia</taxon>
        <taxon>Curculionidae</taxon>
        <taxon>Scolytinae</taxon>
        <taxon>Hypothenemus</taxon>
    </lineage>
</organism>
<dbReference type="EMBL" id="JBDJPC010000010">
    <property type="protein sequence ID" value="KAL1490269.1"/>
    <property type="molecule type" value="Genomic_DNA"/>
</dbReference>
<name>A0ABD1E6G3_HYPHA</name>
<gene>
    <name evidence="2" type="ORF">ABEB36_012992</name>
</gene>
<evidence type="ECO:0008006" key="4">
    <source>
        <dbReference type="Google" id="ProtNLM"/>
    </source>
</evidence>
<dbReference type="Proteomes" id="UP001566132">
    <property type="component" value="Unassembled WGS sequence"/>
</dbReference>
<evidence type="ECO:0000313" key="3">
    <source>
        <dbReference type="Proteomes" id="UP001566132"/>
    </source>
</evidence>
<accession>A0ABD1E6G3</accession>
<proteinExistence type="predicted"/>
<evidence type="ECO:0000313" key="2">
    <source>
        <dbReference type="EMBL" id="KAL1490269.1"/>
    </source>
</evidence>
<dbReference type="AlphaFoldDB" id="A0ABD1E6G3"/>